<dbReference type="EMBL" id="BSDY01000006">
    <property type="protein sequence ID" value="GLI56015.1"/>
    <property type="molecule type" value="Genomic_DNA"/>
</dbReference>
<evidence type="ECO:0000256" key="3">
    <source>
        <dbReference type="ARBA" id="ARBA00022691"/>
    </source>
</evidence>
<reference evidence="8" key="1">
    <citation type="submission" date="2022-12" db="EMBL/GenBank/DDBJ databases">
        <title>Reference genome sequencing for broad-spectrum identification of bacterial and archaeal isolates by mass spectrometry.</title>
        <authorList>
            <person name="Sekiguchi Y."/>
            <person name="Tourlousse D.M."/>
        </authorList>
    </citation>
    <scope>NUCLEOTIDE SEQUENCE</scope>
    <source>
        <strain evidence="8">10succ1</strain>
    </source>
</reference>
<dbReference type="SFLD" id="SFLDG01086">
    <property type="entry name" value="elongater_protein-like"/>
    <property type="match status" value="1"/>
</dbReference>
<accession>A0A9W6LNK0</accession>
<dbReference type="CDD" id="cd01335">
    <property type="entry name" value="Radical_SAM"/>
    <property type="match status" value="1"/>
</dbReference>
<keyword evidence="4" id="KW-0479">Metal-binding</keyword>
<keyword evidence="6" id="KW-0411">Iron-sulfur</keyword>
<keyword evidence="5" id="KW-0408">Iron</keyword>
<protein>
    <submittedName>
        <fullName evidence="8">Coproporphyrinogen III oxidase</fullName>
    </submittedName>
</protein>
<feature type="domain" description="Radical SAM core" evidence="7">
    <location>
        <begin position="1"/>
        <end position="233"/>
    </location>
</feature>
<dbReference type="AlphaFoldDB" id="A0A9W6LNK0"/>
<dbReference type="SFLD" id="SFLDG01082">
    <property type="entry name" value="B12-binding_domain_containing"/>
    <property type="match status" value="1"/>
</dbReference>
<evidence type="ECO:0000256" key="4">
    <source>
        <dbReference type="ARBA" id="ARBA00022723"/>
    </source>
</evidence>
<proteinExistence type="predicted"/>
<evidence type="ECO:0000259" key="7">
    <source>
        <dbReference type="PROSITE" id="PS51918"/>
    </source>
</evidence>
<keyword evidence="3" id="KW-0949">S-adenosyl-L-methionine</keyword>
<evidence type="ECO:0000256" key="6">
    <source>
        <dbReference type="ARBA" id="ARBA00023014"/>
    </source>
</evidence>
<evidence type="ECO:0000256" key="5">
    <source>
        <dbReference type="ARBA" id="ARBA00023004"/>
    </source>
</evidence>
<evidence type="ECO:0000256" key="2">
    <source>
        <dbReference type="ARBA" id="ARBA00022485"/>
    </source>
</evidence>
<organism evidence="8 9">
    <name type="scientific">Propionigenium maris DSM 9537</name>
    <dbReference type="NCBI Taxonomy" id="1123000"/>
    <lineage>
        <taxon>Bacteria</taxon>
        <taxon>Fusobacteriati</taxon>
        <taxon>Fusobacteriota</taxon>
        <taxon>Fusobacteriia</taxon>
        <taxon>Fusobacteriales</taxon>
        <taxon>Fusobacteriaceae</taxon>
        <taxon>Propionigenium</taxon>
    </lineage>
</organism>
<dbReference type="FunFam" id="3.80.30.20:FF:000016">
    <property type="entry name" value="Oxygen-independent coproporphyrinogen III oxidase"/>
    <property type="match status" value="1"/>
</dbReference>
<dbReference type="PANTHER" id="PTHR11135:SF0">
    <property type="entry name" value="ELONGATOR COMPLEX PROTEIN 3"/>
    <property type="match status" value="1"/>
</dbReference>
<dbReference type="InterPro" id="IPR039661">
    <property type="entry name" value="ELP3"/>
</dbReference>
<dbReference type="GO" id="GO:0046872">
    <property type="term" value="F:metal ion binding"/>
    <property type="evidence" value="ECO:0007669"/>
    <property type="project" value="UniProtKB-KW"/>
</dbReference>
<dbReference type="InterPro" id="IPR058240">
    <property type="entry name" value="rSAM_sf"/>
</dbReference>
<dbReference type="InterPro" id="IPR032432">
    <property type="entry name" value="Radical_SAM_C"/>
</dbReference>
<dbReference type="InterPro" id="IPR006638">
    <property type="entry name" value="Elp3/MiaA/NifB-like_rSAM"/>
</dbReference>
<dbReference type="InterPro" id="IPR023404">
    <property type="entry name" value="rSAM_horseshoe"/>
</dbReference>
<gene>
    <name evidence="8" type="ORF">PM10SUCC1_15290</name>
</gene>
<evidence type="ECO:0000313" key="8">
    <source>
        <dbReference type="EMBL" id="GLI56015.1"/>
    </source>
</evidence>
<dbReference type="Proteomes" id="UP001144471">
    <property type="component" value="Unassembled WGS sequence"/>
</dbReference>
<evidence type="ECO:0000313" key="9">
    <source>
        <dbReference type="Proteomes" id="UP001144471"/>
    </source>
</evidence>
<dbReference type="GO" id="GO:0002926">
    <property type="term" value="P:tRNA wobble base 5-methoxycarbonylmethyl-2-thiouridinylation"/>
    <property type="evidence" value="ECO:0007669"/>
    <property type="project" value="TreeGrafter"/>
</dbReference>
<dbReference type="Pfam" id="PF04055">
    <property type="entry name" value="Radical_SAM"/>
    <property type="match status" value="1"/>
</dbReference>
<sequence length="345" mass="39137">MKHYNIPVFISHFGCPNSCVFCNQKKINGRETDVTAEDVVEIIEEYLESLPKESIKEVAFFGGTFTGISKSLQEEYLKTVKVYMDRGLIDGIRMSTRPDYISRDILEMLVKYKVTTIELGVQSMDTEVLRLSGRGYEPSEVYRASELIKEYGIQLGIQLMPGLPGSTYVTDLNSARQVLDINPDMVRIYPTLVISGTAMEGMYRAGRFEPMTLEEAVERIVPIYAIFEVAGINIIRVGLQPSDDLREDGVIIAGPFHPAFRELVEARIYGDFLERFQDEEEIIVEAHEKNISKITGIKKVNKVRFGRKLIIRIDRGLSLREVRINGKVYTRLDILGGVIHESDNN</sequence>
<dbReference type="GO" id="GO:0005737">
    <property type="term" value="C:cytoplasm"/>
    <property type="evidence" value="ECO:0007669"/>
    <property type="project" value="TreeGrafter"/>
</dbReference>
<name>A0A9W6LNK0_9FUSO</name>
<dbReference type="RefSeq" id="WP_281834877.1">
    <property type="nucleotide sequence ID" value="NZ_BSDY01000006.1"/>
</dbReference>
<dbReference type="SMART" id="SM00729">
    <property type="entry name" value="Elp3"/>
    <property type="match status" value="1"/>
</dbReference>
<dbReference type="SUPFAM" id="SSF102114">
    <property type="entry name" value="Radical SAM enzymes"/>
    <property type="match status" value="1"/>
</dbReference>
<comment type="cofactor">
    <cofactor evidence="1">
        <name>[4Fe-4S] cluster</name>
        <dbReference type="ChEBI" id="CHEBI:49883"/>
    </cofactor>
</comment>
<dbReference type="InterPro" id="IPR007197">
    <property type="entry name" value="rSAM"/>
</dbReference>
<keyword evidence="9" id="KW-1185">Reference proteome</keyword>
<dbReference type="PROSITE" id="PS51918">
    <property type="entry name" value="RADICAL_SAM"/>
    <property type="match status" value="1"/>
</dbReference>
<dbReference type="GO" id="GO:0051539">
    <property type="term" value="F:4 iron, 4 sulfur cluster binding"/>
    <property type="evidence" value="ECO:0007669"/>
    <property type="project" value="UniProtKB-KW"/>
</dbReference>
<dbReference type="Gene3D" id="3.80.30.20">
    <property type="entry name" value="tm_1862 like domain"/>
    <property type="match status" value="1"/>
</dbReference>
<evidence type="ECO:0000256" key="1">
    <source>
        <dbReference type="ARBA" id="ARBA00001966"/>
    </source>
</evidence>
<dbReference type="Pfam" id="PF16199">
    <property type="entry name" value="Radical_SAM_C"/>
    <property type="match status" value="1"/>
</dbReference>
<keyword evidence="2" id="KW-0004">4Fe-4S</keyword>
<comment type="caution">
    <text evidence="8">The sequence shown here is derived from an EMBL/GenBank/DDBJ whole genome shotgun (WGS) entry which is preliminary data.</text>
</comment>
<dbReference type="GO" id="GO:0003824">
    <property type="term" value="F:catalytic activity"/>
    <property type="evidence" value="ECO:0007669"/>
    <property type="project" value="InterPro"/>
</dbReference>
<dbReference type="SFLD" id="SFLDS00029">
    <property type="entry name" value="Radical_SAM"/>
    <property type="match status" value="1"/>
</dbReference>
<dbReference type="PANTHER" id="PTHR11135">
    <property type="entry name" value="HISTONE ACETYLTRANSFERASE-RELATED"/>
    <property type="match status" value="1"/>
</dbReference>